<dbReference type="AlphaFoldDB" id="A0AAU7ZP75"/>
<accession>A0AAU7ZP75</accession>
<reference evidence="3" key="2">
    <citation type="journal article" date="2024" name="Environ. Microbiol.">
        <title>Genome analysis and description of Tunturibacter gen. nov. expands the diversity of Terriglobia in tundra soils.</title>
        <authorList>
            <person name="Messyasz A."/>
            <person name="Mannisto M.K."/>
            <person name="Kerkhof L.J."/>
            <person name="Haggblom M.M."/>
        </authorList>
    </citation>
    <scope>NUCLEOTIDE SEQUENCE</scope>
    <source>
        <strain evidence="3">X5P6</strain>
    </source>
</reference>
<gene>
    <name evidence="3" type="ORF">RBB77_20290</name>
</gene>
<evidence type="ECO:0000313" key="3">
    <source>
        <dbReference type="EMBL" id="XCB32743.1"/>
    </source>
</evidence>
<organism evidence="3">
    <name type="scientific">Tunturiibacter psychrotolerans</name>
    <dbReference type="NCBI Taxonomy" id="3069686"/>
    <lineage>
        <taxon>Bacteria</taxon>
        <taxon>Pseudomonadati</taxon>
        <taxon>Acidobacteriota</taxon>
        <taxon>Terriglobia</taxon>
        <taxon>Terriglobales</taxon>
        <taxon>Acidobacteriaceae</taxon>
        <taxon>Tunturiibacter</taxon>
    </lineage>
</organism>
<evidence type="ECO:0000256" key="1">
    <source>
        <dbReference type="SAM" id="SignalP"/>
    </source>
</evidence>
<feature type="signal peptide" evidence="1">
    <location>
        <begin position="1"/>
        <end position="24"/>
    </location>
</feature>
<dbReference type="PANTHER" id="PTHR39176:SF1">
    <property type="entry name" value="PERIPLASMIC PROTEIN"/>
    <property type="match status" value="1"/>
</dbReference>
<dbReference type="RefSeq" id="WP_353063582.1">
    <property type="nucleotide sequence ID" value="NZ_CP132942.1"/>
</dbReference>
<evidence type="ECO:0000259" key="2">
    <source>
        <dbReference type="Pfam" id="PF07007"/>
    </source>
</evidence>
<dbReference type="Pfam" id="PF07007">
    <property type="entry name" value="LprI"/>
    <property type="match status" value="1"/>
</dbReference>
<name>A0AAU7ZP75_9BACT</name>
<dbReference type="Gene3D" id="1.20.1270.180">
    <property type="match status" value="1"/>
</dbReference>
<protein>
    <submittedName>
        <fullName evidence="3">Lysozyme inhibitor LprI family protein</fullName>
    </submittedName>
</protein>
<feature type="domain" description="Lysozyme inhibitor LprI-like N-terminal" evidence="2">
    <location>
        <begin position="34"/>
        <end position="124"/>
    </location>
</feature>
<proteinExistence type="predicted"/>
<dbReference type="KEGG" id="tpsc:RBB77_20290"/>
<reference evidence="3" key="1">
    <citation type="submission" date="2023-08" db="EMBL/GenBank/DDBJ databases">
        <authorList>
            <person name="Messyasz A."/>
            <person name="Mannisto M.K."/>
            <person name="Kerkhof L.J."/>
            <person name="Haggblom M."/>
        </authorList>
    </citation>
    <scope>NUCLEOTIDE SEQUENCE</scope>
    <source>
        <strain evidence="3">X5P6</strain>
    </source>
</reference>
<sequence>MISLVRFWLLLLAAFLCFDSIGTAQHMNSPSAPCRNVAVTVAMENCFDKAYKAADSGLNQLYGQISQVLQPDDLQRLKVAQRIWIQFRDATCTAESGLYSGGTASAPAYSACLEELTGQRTADLKTIYGWVIANSK</sequence>
<dbReference type="EMBL" id="CP132942">
    <property type="protein sequence ID" value="XCB32743.1"/>
    <property type="molecule type" value="Genomic_DNA"/>
</dbReference>
<keyword evidence="1" id="KW-0732">Signal</keyword>
<dbReference type="InterPro" id="IPR009739">
    <property type="entry name" value="LprI-like_N"/>
</dbReference>
<dbReference type="PANTHER" id="PTHR39176">
    <property type="entry name" value="PERIPLASMIC PROTEIN-RELATED"/>
    <property type="match status" value="1"/>
</dbReference>
<feature type="chain" id="PRO_5043425834" evidence="1">
    <location>
        <begin position="25"/>
        <end position="136"/>
    </location>
</feature>